<organism evidence="2 3">
    <name type="scientific">Engystomops pustulosus</name>
    <name type="common">Tungara frog</name>
    <name type="synonym">Physalaemus pustulosus</name>
    <dbReference type="NCBI Taxonomy" id="76066"/>
    <lineage>
        <taxon>Eukaryota</taxon>
        <taxon>Metazoa</taxon>
        <taxon>Chordata</taxon>
        <taxon>Craniata</taxon>
        <taxon>Vertebrata</taxon>
        <taxon>Euteleostomi</taxon>
        <taxon>Amphibia</taxon>
        <taxon>Batrachia</taxon>
        <taxon>Anura</taxon>
        <taxon>Neobatrachia</taxon>
        <taxon>Hyloidea</taxon>
        <taxon>Leptodactylidae</taxon>
        <taxon>Leiuperinae</taxon>
        <taxon>Engystomops</taxon>
    </lineage>
</organism>
<proteinExistence type="predicted"/>
<comment type="caution">
    <text evidence="2">The sequence shown here is derived from an EMBL/GenBank/DDBJ whole genome shotgun (WGS) entry which is preliminary data.</text>
</comment>
<feature type="region of interest" description="Disordered" evidence="1">
    <location>
        <begin position="1"/>
        <end position="28"/>
    </location>
</feature>
<evidence type="ECO:0000313" key="3">
    <source>
        <dbReference type="Proteomes" id="UP000824782"/>
    </source>
</evidence>
<evidence type="ECO:0000313" key="2">
    <source>
        <dbReference type="EMBL" id="KAG8570114.1"/>
    </source>
</evidence>
<gene>
    <name evidence="2" type="ORF">GDO81_014714</name>
</gene>
<accession>A0AAV7BC59</accession>
<keyword evidence="3" id="KW-1185">Reference proteome</keyword>
<protein>
    <submittedName>
        <fullName evidence="2">Uncharacterized protein</fullName>
    </submittedName>
</protein>
<dbReference type="Proteomes" id="UP000824782">
    <property type="component" value="Unassembled WGS sequence"/>
</dbReference>
<evidence type="ECO:0000256" key="1">
    <source>
        <dbReference type="SAM" id="MobiDB-lite"/>
    </source>
</evidence>
<dbReference type="AlphaFoldDB" id="A0AAV7BC59"/>
<reference evidence="2" key="1">
    <citation type="thesis" date="2020" institute="ProQuest LLC" country="789 East Eisenhower Parkway, Ann Arbor, MI, USA">
        <title>Comparative Genomics and Chromosome Evolution.</title>
        <authorList>
            <person name="Mudd A.B."/>
        </authorList>
    </citation>
    <scope>NUCLEOTIDE SEQUENCE</scope>
    <source>
        <strain evidence="2">237g6f4</strain>
        <tissue evidence="2">Blood</tissue>
    </source>
</reference>
<dbReference type="EMBL" id="WNYA01000006">
    <property type="protein sequence ID" value="KAG8570114.1"/>
    <property type="molecule type" value="Genomic_DNA"/>
</dbReference>
<sequence>MIVVLSKSETRPSMMIPGNEKPKTGRNHPLQMMMDPFMIFHLLKTQSIHDLKYCCPKIKWLQEQMVHIKRTSYKVIKMLNNTRTDNY</sequence>
<name>A0AAV7BC59_ENGPU</name>